<reference evidence="3" key="1">
    <citation type="submission" date="2021-03" db="EMBL/GenBank/DDBJ databases">
        <title>Comparative genomics and phylogenomic investigation of the class Geoglossomycetes provide insights into ecological specialization and systematics.</title>
        <authorList>
            <person name="Melie T."/>
            <person name="Pirro S."/>
            <person name="Miller A.N."/>
            <person name="Quandt A."/>
        </authorList>
    </citation>
    <scope>NUCLEOTIDE SEQUENCE</scope>
    <source>
        <strain evidence="3">GBOQ0MN5Z8</strain>
    </source>
</reference>
<name>A0A9P8L108_9PEZI</name>
<accession>A0A9P8L108</accession>
<feature type="transmembrane region" description="Helical" evidence="2">
    <location>
        <begin position="653"/>
        <end position="674"/>
    </location>
</feature>
<keyword evidence="2" id="KW-1133">Transmembrane helix</keyword>
<gene>
    <name evidence="3" type="ORF">FGG08_007358</name>
</gene>
<keyword evidence="2" id="KW-0812">Transmembrane</keyword>
<feature type="transmembrane region" description="Helical" evidence="2">
    <location>
        <begin position="137"/>
        <end position="158"/>
    </location>
</feature>
<organism evidence="3 4">
    <name type="scientific">Glutinoglossum americanum</name>
    <dbReference type="NCBI Taxonomy" id="1670608"/>
    <lineage>
        <taxon>Eukaryota</taxon>
        <taxon>Fungi</taxon>
        <taxon>Dikarya</taxon>
        <taxon>Ascomycota</taxon>
        <taxon>Pezizomycotina</taxon>
        <taxon>Geoglossomycetes</taxon>
        <taxon>Geoglossales</taxon>
        <taxon>Geoglossaceae</taxon>
        <taxon>Glutinoglossum</taxon>
    </lineage>
</organism>
<dbReference type="PANTHER" id="PTHR35041">
    <property type="entry name" value="MEDIATOR OF RNA POLYMERASE II TRANSCRIPTION SUBUNIT 1"/>
    <property type="match status" value="1"/>
</dbReference>
<protein>
    <submittedName>
        <fullName evidence="3">Uncharacterized protein</fullName>
    </submittedName>
</protein>
<keyword evidence="4" id="KW-1185">Reference proteome</keyword>
<dbReference type="Proteomes" id="UP000698800">
    <property type="component" value="Unassembled WGS sequence"/>
</dbReference>
<evidence type="ECO:0000256" key="1">
    <source>
        <dbReference type="SAM" id="MobiDB-lite"/>
    </source>
</evidence>
<proteinExistence type="predicted"/>
<evidence type="ECO:0000256" key="2">
    <source>
        <dbReference type="SAM" id="Phobius"/>
    </source>
</evidence>
<dbReference type="AlphaFoldDB" id="A0A9P8L108"/>
<dbReference type="EMBL" id="JAGHQL010000285">
    <property type="protein sequence ID" value="KAH0534042.1"/>
    <property type="molecule type" value="Genomic_DNA"/>
</dbReference>
<sequence length="812" mass="90160">MERWTNPFGPPPPPPKRESVPGGHSDYYEMGGFEEPPWETPSQQTSKPSPPKKYGFYTQSPISPSYDQVSPEISYQPSASSFGSTTPLVASGIPRKSVGSAASISSISTPSRPRFRSDPMTEHLVRVRSRTTAIWKIHWYTPSAMACLFVLGVLGAISHHLFYSSLDGKAATNQLLKFRFGTAFAFFTKSMLVGSAIIAYRQRIWHTLREKAMTLNGIDSLFGVIEDPTMFRSWEMIRNAKLATLMALTVCNQFRDIELTEYLRIIPIASVLSPASLTSNIEVLTNITTCPAVPTLDFSLESTYNFRAPTDFPGFTLSFYNTTSVPGEPGYFDYYDQPSKINRRLTTLAVYSKHSVSADTASVLACGAGYNCTYTINFVGPGYKCEEVANGKDSPGAVIYPPGSPFNTSVLAPIGNMIYFAKVDIGDYPSPQVPYGYNVTVDHHPPDLGVFRAEPVLWIGYTINTTNPISPTSPFAKKWKFDLISHMFKCTHYEVNYTILMNHSEGLQTATVTDRNWLSPLVNTNPTPLPDGVNFTIPSDETDLEITPWDDPERYKRTAAYHSMGALLRSFLRGTIEQKDYPLTETDLSETKLTDPSTAYAVTDLMNQTQSLYEDMLITLLSEPHLFIASNTSVPCVKTRHVNLYSYRARGLWIGYALAVAMVAVCVAVGAYSIRENGVSSDTMFSRILVTTRNPTLDRLAHGACLGGDPFPKALKQVKLRFGVLDEDLGLREEGEGGNVMYGMQVEHCTFGTESETKGIVKGGLYAGLRGCGDEEEEDGLWEEDDPLLGGEEKVARRQWTRPRTRRRRFSI</sequence>
<comment type="caution">
    <text evidence="3">The sequence shown here is derived from an EMBL/GenBank/DDBJ whole genome shotgun (WGS) entry which is preliminary data.</text>
</comment>
<dbReference type="OrthoDB" id="5340195at2759"/>
<feature type="region of interest" description="Disordered" evidence="1">
    <location>
        <begin position="1"/>
        <end position="60"/>
    </location>
</feature>
<feature type="transmembrane region" description="Helical" evidence="2">
    <location>
        <begin position="178"/>
        <end position="200"/>
    </location>
</feature>
<evidence type="ECO:0000313" key="3">
    <source>
        <dbReference type="EMBL" id="KAH0534042.1"/>
    </source>
</evidence>
<evidence type="ECO:0000313" key="4">
    <source>
        <dbReference type="Proteomes" id="UP000698800"/>
    </source>
</evidence>
<dbReference type="PANTHER" id="PTHR35041:SF3">
    <property type="entry name" value="FORMYLMETHIONINE DEFORMYLASE-LIKE PROTEIN"/>
    <property type="match status" value="1"/>
</dbReference>
<keyword evidence="2" id="KW-0472">Membrane</keyword>